<dbReference type="PROSITE" id="PS51118">
    <property type="entry name" value="HTH_HXLR"/>
    <property type="match status" value="1"/>
</dbReference>
<keyword evidence="3" id="KW-0804">Transcription</keyword>
<dbReference type="SUPFAM" id="SSF46785">
    <property type="entry name" value="Winged helix' DNA-binding domain"/>
    <property type="match status" value="1"/>
</dbReference>
<dbReference type="EMBL" id="CCRH01000001">
    <property type="protein sequence ID" value="CDZ31268.1"/>
    <property type="molecule type" value="Genomic_DNA"/>
</dbReference>
<dbReference type="Pfam" id="PF01638">
    <property type="entry name" value="HxlR"/>
    <property type="match status" value="1"/>
</dbReference>
<dbReference type="Gene3D" id="1.10.10.10">
    <property type="entry name" value="Winged helix-like DNA-binding domain superfamily/Winged helix DNA-binding domain"/>
    <property type="match status" value="1"/>
</dbReference>
<gene>
    <name evidence="5" type="ORF">NGAL_HAMBI1145_00290</name>
</gene>
<dbReference type="InterPro" id="IPR036388">
    <property type="entry name" value="WH-like_DNA-bd_sf"/>
</dbReference>
<evidence type="ECO:0000256" key="1">
    <source>
        <dbReference type="ARBA" id="ARBA00023015"/>
    </source>
</evidence>
<dbReference type="InterPro" id="IPR036390">
    <property type="entry name" value="WH_DNA-bd_sf"/>
</dbReference>
<organism evidence="5 6">
    <name type="scientific">Neorhizobium galegae bv. officinalis</name>
    <dbReference type="NCBI Taxonomy" id="323656"/>
    <lineage>
        <taxon>Bacteria</taxon>
        <taxon>Pseudomonadati</taxon>
        <taxon>Pseudomonadota</taxon>
        <taxon>Alphaproteobacteria</taxon>
        <taxon>Hyphomicrobiales</taxon>
        <taxon>Rhizobiaceae</taxon>
        <taxon>Rhizobium/Agrobacterium group</taxon>
        <taxon>Neorhizobium</taxon>
    </lineage>
</organism>
<name>A0A0T7F894_NEOGA</name>
<evidence type="ECO:0000313" key="5">
    <source>
        <dbReference type="EMBL" id="CDZ31268.1"/>
    </source>
</evidence>
<protein>
    <submittedName>
        <fullName evidence="5">Transcriptional regulator, HxlR family</fullName>
    </submittedName>
</protein>
<feature type="domain" description="HTH hxlR-type" evidence="4">
    <location>
        <begin position="22"/>
        <end position="126"/>
    </location>
</feature>
<dbReference type="AlphaFoldDB" id="A0A0T7F894"/>
<evidence type="ECO:0000256" key="2">
    <source>
        <dbReference type="ARBA" id="ARBA00023125"/>
    </source>
</evidence>
<keyword evidence="2" id="KW-0238">DNA-binding</keyword>
<dbReference type="OrthoDB" id="9800350at2"/>
<keyword evidence="1" id="KW-0805">Transcription regulation</keyword>
<evidence type="ECO:0000313" key="6">
    <source>
        <dbReference type="Proteomes" id="UP000046176"/>
    </source>
</evidence>
<sequence length="139" mass="15668">MDQGIRPPIRSPSGREIPEEIDPVLEELVRGIIGQVADKWTMLILEVLEEHGTLRFTQIGKLTGGISQKMLTQTLRQMERDGFVSRKVYPVIPPKVEYNLTELGRSLSAAFCAVWEWAAVHHADIDASRKAFEERNGKA</sequence>
<accession>A0A0T7F894</accession>
<dbReference type="GO" id="GO:0003677">
    <property type="term" value="F:DNA binding"/>
    <property type="evidence" value="ECO:0007669"/>
    <property type="project" value="UniProtKB-KW"/>
</dbReference>
<dbReference type="RefSeq" id="WP_046664442.1">
    <property type="nucleotide sequence ID" value="NZ_CCRH01000001.1"/>
</dbReference>
<evidence type="ECO:0000256" key="3">
    <source>
        <dbReference type="ARBA" id="ARBA00023163"/>
    </source>
</evidence>
<dbReference type="Proteomes" id="UP000046176">
    <property type="component" value="Unassembled WGS sequence"/>
</dbReference>
<evidence type="ECO:0000259" key="4">
    <source>
        <dbReference type="PROSITE" id="PS51118"/>
    </source>
</evidence>
<proteinExistence type="predicted"/>
<dbReference type="InterPro" id="IPR002577">
    <property type="entry name" value="HTH_HxlR"/>
</dbReference>
<dbReference type="PANTHER" id="PTHR33204">
    <property type="entry name" value="TRANSCRIPTIONAL REGULATOR, MARR FAMILY"/>
    <property type="match status" value="1"/>
</dbReference>
<reference evidence="5 6" key="1">
    <citation type="submission" date="2014-08" db="EMBL/GenBank/DDBJ databases">
        <authorList>
            <person name="Chen Y.-H."/>
        </authorList>
    </citation>
    <scope>NUCLEOTIDE SEQUENCE [LARGE SCALE GENOMIC DNA]</scope>
</reference>
<dbReference type="PANTHER" id="PTHR33204:SF39">
    <property type="entry name" value="TRANSCRIPTIONAL REGULATORY PROTEIN"/>
    <property type="match status" value="1"/>
</dbReference>